<evidence type="ECO:0000313" key="4">
    <source>
        <dbReference type="Proteomes" id="UP000677054"/>
    </source>
</evidence>
<evidence type="ECO:0000256" key="1">
    <source>
        <dbReference type="RuleBase" id="RU003682"/>
    </source>
</evidence>
<dbReference type="InterPro" id="IPR044861">
    <property type="entry name" value="IPNS-like_FE2OG_OXY"/>
</dbReference>
<proteinExistence type="inferred from homology"/>
<dbReference type="InterPro" id="IPR050231">
    <property type="entry name" value="Iron_ascorbate_oxido_reductase"/>
</dbReference>
<gene>
    <name evidence="3" type="ORF">DSTB1V02_LOCUS2943</name>
</gene>
<dbReference type="GO" id="GO:0046872">
    <property type="term" value="F:metal ion binding"/>
    <property type="evidence" value="ECO:0007669"/>
    <property type="project" value="UniProtKB-KW"/>
</dbReference>
<evidence type="ECO:0000313" key="3">
    <source>
        <dbReference type="EMBL" id="CAD7243005.1"/>
    </source>
</evidence>
<comment type="similarity">
    <text evidence="1">Belongs to the iron/ascorbate-dependent oxidoreductase family.</text>
</comment>
<dbReference type="Gene3D" id="2.60.120.330">
    <property type="entry name" value="B-lactam Antibiotic, Isopenicillin N Synthase, Chain"/>
    <property type="match status" value="1"/>
</dbReference>
<dbReference type="OrthoDB" id="288590at2759"/>
<keyword evidence="1" id="KW-0479">Metal-binding</keyword>
<dbReference type="EMBL" id="CAJPEV010000351">
    <property type="protein sequence ID" value="CAG0884325.1"/>
    <property type="molecule type" value="Genomic_DNA"/>
</dbReference>
<dbReference type="PROSITE" id="PS51471">
    <property type="entry name" value="FE2OG_OXY"/>
    <property type="match status" value="1"/>
</dbReference>
<dbReference type="InterPro" id="IPR005123">
    <property type="entry name" value="Oxoglu/Fe-dep_dioxygenase_dom"/>
</dbReference>
<name>A0A7R9A4Y1_9CRUS</name>
<reference evidence="3" key="1">
    <citation type="submission" date="2020-11" db="EMBL/GenBank/DDBJ databases">
        <authorList>
            <person name="Tran Van P."/>
        </authorList>
    </citation>
    <scope>NUCLEOTIDE SEQUENCE</scope>
</reference>
<sequence length="291" mass="32092">MASTHVLVDGYNAYHYTRNGKKGDGVTIFVSEGIPSKCLPVESDDQLENPWIEAEGKEEECRGFRAYLEWYVEAMTRVGEELLRLTAEAAGIDPDWFRPIFAADGGDRSGGGDRSAGGDRSGGGSISVLRLLRYPRRDEPACPAAVDGDYVLQCSEHTDSGFLTLLSTFHYGGLQIGREGEGWLDVPPRPDALVANIGDMLGRFSGGRFKATVHRVVDCGEDRYSVPFFFDPSWDAPVSCRMPFGNPHLSARQSAEGGLTYGHWLLGKILQFAEFKDILTDKKEKNTEEDQ</sequence>
<accession>A0A7R9A4Y1</accession>
<protein>
    <recommendedName>
        <fullName evidence="2">Fe2OG dioxygenase domain-containing protein</fullName>
    </recommendedName>
</protein>
<keyword evidence="1" id="KW-0560">Oxidoreductase</keyword>
<dbReference type="GO" id="GO:0016491">
    <property type="term" value="F:oxidoreductase activity"/>
    <property type="evidence" value="ECO:0007669"/>
    <property type="project" value="UniProtKB-KW"/>
</dbReference>
<dbReference type="InterPro" id="IPR027443">
    <property type="entry name" value="IPNS-like_sf"/>
</dbReference>
<feature type="domain" description="Fe2OG dioxygenase" evidence="2">
    <location>
        <begin position="125"/>
        <end position="232"/>
    </location>
</feature>
<keyword evidence="4" id="KW-1185">Reference proteome</keyword>
<dbReference type="EMBL" id="LR899868">
    <property type="protein sequence ID" value="CAD7243005.1"/>
    <property type="molecule type" value="Genomic_DNA"/>
</dbReference>
<keyword evidence="1" id="KW-0408">Iron</keyword>
<dbReference type="Pfam" id="PF03171">
    <property type="entry name" value="2OG-FeII_Oxy"/>
    <property type="match status" value="1"/>
</dbReference>
<organism evidence="3">
    <name type="scientific">Darwinula stevensoni</name>
    <dbReference type="NCBI Taxonomy" id="69355"/>
    <lineage>
        <taxon>Eukaryota</taxon>
        <taxon>Metazoa</taxon>
        <taxon>Ecdysozoa</taxon>
        <taxon>Arthropoda</taxon>
        <taxon>Crustacea</taxon>
        <taxon>Oligostraca</taxon>
        <taxon>Ostracoda</taxon>
        <taxon>Podocopa</taxon>
        <taxon>Podocopida</taxon>
        <taxon>Darwinulocopina</taxon>
        <taxon>Darwinuloidea</taxon>
        <taxon>Darwinulidae</taxon>
        <taxon>Darwinula</taxon>
    </lineage>
</organism>
<dbReference type="PANTHER" id="PTHR47990">
    <property type="entry name" value="2-OXOGLUTARATE (2OG) AND FE(II)-DEPENDENT OXYGENASE SUPERFAMILY PROTEIN-RELATED"/>
    <property type="match status" value="1"/>
</dbReference>
<dbReference type="SUPFAM" id="SSF51197">
    <property type="entry name" value="Clavaminate synthase-like"/>
    <property type="match status" value="1"/>
</dbReference>
<evidence type="ECO:0000259" key="2">
    <source>
        <dbReference type="PROSITE" id="PS51471"/>
    </source>
</evidence>
<dbReference type="Proteomes" id="UP000677054">
    <property type="component" value="Unassembled WGS sequence"/>
</dbReference>
<dbReference type="AlphaFoldDB" id="A0A7R9A4Y1"/>